<dbReference type="EC" id="2.7.4.3" evidence="5 7"/>
<feature type="region of interest" description="NMP" evidence="5">
    <location>
        <begin position="30"/>
        <end position="59"/>
    </location>
</feature>
<evidence type="ECO:0000313" key="8">
    <source>
        <dbReference type="EMBL" id="RAI40926.1"/>
    </source>
</evidence>
<feature type="binding site" evidence="5">
    <location>
        <begin position="57"/>
        <end position="59"/>
    </location>
    <ligand>
        <name>AMP</name>
        <dbReference type="ChEBI" id="CHEBI:456215"/>
    </ligand>
</feature>
<evidence type="ECO:0000256" key="1">
    <source>
        <dbReference type="ARBA" id="ARBA00022679"/>
    </source>
</evidence>
<dbReference type="PRINTS" id="PR00094">
    <property type="entry name" value="ADENYLTKNASE"/>
</dbReference>
<organism evidence="8 9">
    <name type="scientific">Rhodoplanes elegans</name>
    <dbReference type="NCBI Taxonomy" id="29408"/>
    <lineage>
        <taxon>Bacteria</taxon>
        <taxon>Pseudomonadati</taxon>
        <taxon>Pseudomonadota</taxon>
        <taxon>Alphaproteobacteria</taxon>
        <taxon>Hyphomicrobiales</taxon>
        <taxon>Nitrobacteraceae</taxon>
        <taxon>Rhodoplanes</taxon>
    </lineage>
</organism>
<dbReference type="NCBIfam" id="NF011104">
    <property type="entry name" value="PRK14531.1"/>
    <property type="match status" value="1"/>
</dbReference>
<dbReference type="AlphaFoldDB" id="A0A327KSF4"/>
<dbReference type="HAMAP" id="MF_00235">
    <property type="entry name" value="Adenylate_kinase_Adk"/>
    <property type="match status" value="1"/>
</dbReference>
<keyword evidence="1 5" id="KW-0808">Transferase</keyword>
<dbReference type="Gene3D" id="3.40.50.300">
    <property type="entry name" value="P-loop containing nucleotide triphosphate hydrolases"/>
    <property type="match status" value="1"/>
</dbReference>
<keyword evidence="3 5" id="KW-0547">Nucleotide-binding</keyword>
<dbReference type="GO" id="GO:0005737">
    <property type="term" value="C:cytoplasm"/>
    <property type="evidence" value="ECO:0007669"/>
    <property type="project" value="UniProtKB-SubCell"/>
</dbReference>
<comment type="catalytic activity">
    <reaction evidence="5 7">
        <text>AMP + ATP = 2 ADP</text>
        <dbReference type="Rhea" id="RHEA:12973"/>
        <dbReference type="ChEBI" id="CHEBI:30616"/>
        <dbReference type="ChEBI" id="CHEBI:456215"/>
        <dbReference type="ChEBI" id="CHEBI:456216"/>
        <dbReference type="EC" id="2.7.4.3"/>
    </reaction>
</comment>
<dbReference type="Proteomes" id="UP000248863">
    <property type="component" value="Unassembled WGS sequence"/>
</dbReference>
<dbReference type="InterPro" id="IPR027417">
    <property type="entry name" value="P-loop_NTPase"/>
</dbReference>
<evidence type="ECO:0000256" key="7">
    <source>
        <dbReference type="RuleBase" id="RU003331"/>
    </source>
</evidence>
<dbReference type="OrthoDB" id="9805030at2"/>
<evidence type="ECO:0000256" key="4">
    <source>
        <dbReference type="ARBA" id="ARBA00022777"/>
    </source>
</evidence>
<feature type="binding site" evidence="5">
    <location>
        <position position="150"/>
    </location>
    <ligand>
        <name>AMP</name>
        <dbReference type="ChEBI" id="CHEBI:456215"/>
    </ligand>
</feature>
<feature type="binding site" evidence="5">
    <location>
        <begin position="10"/>
        <end position="15"/>
    </location>
    <ligand>
        <name>ATP</name>
        <dbReference type="ChEBI" id="CHEBI:30616"/>
    </ligand>
</feature>
<dbReference type="GO" id="GO:0004017">
    <property type="term" value="F:AMP kinase activity"/>
    <property type="evidence" value="ECO:0007669"/>
    <property type="project" value="UniProtKB-UniRule"/>
</dbReference>
<comment type="function">
    <text evidence="5">Catalyzes the reversible transfer of the terminal phosphate group between ATP and AMP. Plays an important role in cellular energy homeostasis and in adenine nucleotide metabolism.</text>
</comment>
<comment type="caution">
    <text evidence="5">Lacks conserved residue(s) required for the propagation of feature annotation.</text>
</comment>
<comment type="domain">
    <text evidence="5">Consists of three domains, a large central CORE domain and two small peripheral domains, NMPbind and LID, which undergo movements during catalysis. The LID domain closes over the site of phosphoryl transfer upon ATP binding. Assembling and dissambling the active center during each catalytic cycle provides an effective means to prevent ATP hydrolysis.</text>
</comment>
<comment type="similarity">
    <text evidence="5 6">Belongs to the adenylate kinase family.</text>
</comment>
<comment type="pathway">
    <text evidence="5">Purine metabolism; AMP biosynthesis via salvage pathway; AMP from ADP: step 1/1.</text>
</comment>
<comment type="subcellular location">
    <subcellularLocation>
        <location evidence="5 7">Cytoplasm</location>
    </subcellularLocation>
</comment>
<dbReference type="PANTHER" id="PTHR23359">
    <property type="entry name" value="NUCLEOTIDE KINASE"/>
    <property type="match status" value="1"/>
</dbReference>
<feature type="binding site" evidence="5">
    <location>
        <position position="178"/>
    </location>
    <ligand>
        <name>ATP</name>
        <dbReference type="ChEBI" id="CHEBI:30616"/>
    </ligand>
</feature>
<dbReference type="UniPathway" id="UPA00588">
    <property type="reaction ID" value="UER00649"/>
</dbReference>
<evidence type="ECO:0000256" key="5">
    <source>
        <dbReference type="HAMAP-Rule" id="MF_00235"/>
    </source>
</evidence>
<dbReference type="Pfam" id="PF00406">
    <property type="entry name" value="ADK"/>
    <property type="match status" value="1"/>
</dbReference>
<reference evidence="8 9" key="1">
    <citation type="submission" date="2017-07" db="EMBL/GenBank/DDBJ databases">
        <title>Draft Genome Sequences of Select Purple Nonsulfur Bacteria.</title>
        <authorList>
            <person name="Lasarre B."/>
            <person name="Mckinlay J.B."/>
        </authorList>
    </citation>
    <scope>NUCLEOTIDE SEQUENCE [LARGE SCALE GENOMIC DNA]</scope>
    <source>
        <strain evidence="8 9">DSM 11907</strain>
    </source>
</reference>
<evidence type="ECO:0000256" key="6">
    <source>
        <dbReference type="RuleBase" id="RU003330"/>
    </source>
</evidence>
<keyword evidence="9" id="KW-1185">Reference proteome</keyword>
<dbReference type="NCBIfam" id="TIGR01351">
    <property type="entry name" value="adk"/>
    <property type="match status" value="1"/>
</dbReference>
<name>A0A327KSF4_9BRAD</name>
<feature type="binding site" evidence="5">
    <location>
        <position position="31"/>
    </location>
    <ligand>
        <name>AMP</name>
        <dbReference type="ChEBI" id="CHEBI:456215"/>
    </ligand>
</feature>
<dbReference type="InterPro" id="IPR033690">
    <property type="entry name" value="Adenylat_kinase_CS"/>
</dbReference>
<dbReference type="NCBIfam" id="NF011100">
    <property type="entry name" value="PRK14527.1"/>
    <property type="match status" value="1"/>
</dbReference>
<keyword evidence="2 5" id="KW-0545">Nucleotide biosynthesis</keyword>
<feature type="binding site" evidence="5">
    <location>
        <begin position="85"/>
        <end position="88"/>
    </location>
    <ligand>
        <name>AMP</name>
        <dbReference type="ChEBI" id="CHEBI:456215"/>
    </ligand>
</feature>
<feature type="binding site" evidence="5">
    <location>
        <position position="139"/>
    </location>
    <ligand>
        <name>AMP</name>
        <dbReference type="ChEBI" id="CHEBI:456215"/>
    </ligand>
</feature>
<evidence type="ECO:0000313" key="9">
    <source>
        <dbReference type="Proteomes" id="UP000248863"/>
    </source>
</evidence>
<dbReference type="InterPro" id="IPR006259">
    <property type="entry name" value="Adenyl_kin_sub"/>
</dbReference>
<sequence>MRLILLGPPGAGKGTQAQHLVEAWKIVQLSTGDMLRAAVKAGTPVGLKAKDIMARGELVPDEVVVAIVADRIGEPDAVNGFILDGFPRTVPQAEALETMLAEKGLQLDAVVELKVDEKALLDRVEKRVREMTARGEPLRADDNAEALKTRLEAYRSQTAPLAAYYEGKGKLRTIDGMAPIADVSKAIDAVLKTAAGDSRSTPAAVR</sequence>
<dbReference type="GO" id="GO:0044209">
    <property type="term" value="P:AMP salvage"/>
    <property type="evidence" value="ECO:0007669"/>
    <property type="project" value="UniProtKB-UniRule"/>
</dbReference>
<comment type="subunit">
    <text evidence="5 7">Monomer.</text>
</comment>
<feature type="binding site" evidence="5">
    <location>
        <position position="92"/>
    </location>
    <ligand>
        <name>AMP</name>
        <dbReference type="ChEBI" id="CHEBI:456215"/>
    </ligand>
</feature>
<protein>
    <recommendedName>
        <fullName evidence="5 7">Adenylate kinase</fullName>
        <shortName evidence="5">AK</shortName>
        <ecNumber evidence="5 7">2.7.4.3</ecNumber>
    </recommendedName>
    <alternativeName>
        <fullName evidence="5">ATP-AMP transphosphorylase</fullName>
    </alternativeName>
    <alternativeName>
        <fullName evidence="5">ATP:AMP phosphotransferase</fullName>
    </alternativeName>
    <alternativeName>
        <fullName evidence="5">Adenylate monophosphate kinase</fullName>
    </alternativeName>
</protein>
<evidence type="ECO:0000256" key="2">
    <source>
        <dbReference type="ARBA" id="ARBA00022727"/>
    </source>
</evidence>
<keyword evidence="5 7" id="KW-0067">ATP-binding</keyword>
<proteinExistence type="inferred from homology"/>
<gene>
    <name evidence="5" type="primary">adk</name>
    <name evidence="8" type="ORF">CH338_04655</name>
</gene>
<comment type="caution">
    <text evidence="8">The sequence shown here is derived from an EMBL/GenBank/DDBJ whole genome shotgun (WGS) entry which is preliminary data.</text>
</comment>
<feature type="binding site" evidence="5">
    <location>
        <position position="127"/>
    </location>
    <ligand>
        <name>ATP</name>
        <dbReference type="ChEBI" id="CHEBI:30616"/>
    </ligand>
</feature>
<keyword evidence="4 5" id="KW-0418">Kinase</keyword>
<dbReference type="CDD" id="cd01428">
    <property type="entry name" value="ADK"/>
    <property type="match status" value="1"/>
</dbReference>
<dbReference type="SUPFAM" id="SSF52540">
    <property type="entry name" value="P-loop containing nucleoside triphosphate hydrolases"/>
    <property type="match status" value="1"/>
</dbReference>
<evidence type="ECO:0000256" key="3">
    <source>
        <dbReference type="ARBA" id="ARBA00022741"/>
    </source>
</evidence>
<keyword evidence="5" id="KW-0963">Cytoplasm</keyword>
<dbReference type="RefSeq" id="WP_111355853.1">
    <property type="nucleotide sequence ID" value="NZ_NHSK01000067.1"/>
</dbReference>
<dbReference type="PROSITE" id="PS00113">
    <property type="entry name" value="ADENYLATE_KINASE"/>
    <property type="match status" value="1"/>
</dbReference>
<feature type="binding site" evidence="5">
    <location>
        <position position="36"/>
    </location>
    <ligand>
        <name>AMP</name>
        <dbReference type="ChEBI" id="CHEBI:456215"/>
    </ligand>
</feature>
<dbReference type="NCBIfam" id="NF011105">
    <property type="entry name" value="PRK14532.1"/>
    <property type="match status" value="1"/>
</dbReference>
<dbReference type="EMBL" id="NPEU01000029">
    <property type="protein sequence ID" value="RAI40926.1"/>
    <property type="molecule type" value="Genomic_DNA"/>
</dbReference>
<dbReference type="GO" id="GO:0005524">
    <property type="term" value="F:ATP binding"/>
    <property type="evidence" value="ECO:0007669"/>
    <property type="project" value="UniProtKB-UniRule"/>
</dbReference>
<dbReference type="NCBIfam" id="NF001381">
    <property type="entry name" value="PRK00279.1-3"/>
    <property type="match status" value="1"/>
</dbReference>
<dbReference type="InterPro" id="IPR000850">
    <property type="entry name" value="Adenylat/UMP-CMP_kin"/>
</dbReference>
<accession>A0A327KSF4</accession>